<dbReference type="Proteomes" id="UP000468901">
    <property type="component" value="Unassembled WGS sequence"/>
</dbReference>
<evidence type="ECO:0000256" key="1">
    <source>
        <dbReference type="ARBA" id="ARBA00005791"/>
    </source>
</evidence>
<sequence>MNQNRVIAIAVVAVLAVAALGYGAWRTFGHKEVADTGSLSGKDTTAFEKELAVPGPMGDMTLGDKNAPITVYEYASLTCSHCAEFSKDTFPLIKKNYIDTGKVYYVLRDFPFDPIATAAFMLSHCAGPERYFGFIEVLFASQAQWAFVDTPMEALKNLAKQGGFSDEKFDACMKNQEVFNHVKSVAERGGQKFGVNSTPTFFINGEKVDGAIPYADFDALLKKHLPGGDKTAPAAPVSGAATPAAPQQ</sequence>
<feature type="domain" description="Thioredoxin-like fold" evidence="2">
    <location>
        <begin position="58"/>
        <end position="223"/>
    </location>
</feature>
<accession>A0A6N6VMH9</accession>
<comment type="similarity">
    <text evidence="1">Belongs to the thioredoxin family. DsbA subfamily.</text>
</comment>
<dbReference type="InterPro" id="IPR036249">
    <property type="entry name" value="Thioredoxin-like_sf"/>
</dbReference>
<dbReference type="PANTHER" id="PTHR13887:SF56">
    <property type="entry name" value="THIOREDOXIN-LIKE REDUCTASE RV2466C"/>
    <property type="match status" value="1"/>
</dbReference>
<gene>
    <name evidence="3" type="ORF">F2P47_10290</name>
</gene>
<dbReference type="Gene3D" id="3.40.30.10">
    <property type="entry name" value="Glutaredoxin"/>
    <property type="match status" value="1"/>
</dbReference>
<reference evidence="3 4" key="1">
    <citation type="submission" date="2019-09" db="EMBL/GenBank/DDBJ databases">
        <title>Parvibaculum sedimenti sp. nov., isolated from sediment.</title>
        <authorList>
            <person name="Wang Y."/>
        </authorList>
    </citation>
    <scope>NUCLEOTIDE SEQUENCE [LARGE SCALE GENOMIC DNA]</scope>
    <source>
        <strain evidence="3 4">HXT-9</strain>
    </source>
</reference>
<dbReference type="Pfam" id="PF13462">
    <property type="entry name" value="Thioredoxin_4"/>
    <property type="match status" value="1"/>
</dbReference>
<dbReference type="EMBL" id="WESC01000008">
    <property type="protein sequence ID" value="KAB7739891.1"/>
    <property type="molecule type" value="Genomic_DNA"/>
</dbReference>
<organism evidence="3 4">
    <name type="scientific">Parvibaculum sedimenti</name>
    <dbReference type="NCBI Taxonomy" id="2608632"/>
    <lineage>
        <taxon>Bacteria</taxon>
        <taxon>Pseudomonadati</taxon>
        <taxon>Pseudomonadota</taxon>
        <taxon>Alphaproteobacteria</taxon>
        <taxon>Hyphomicrobiales</taxon>
        <taxon>Parvibaculaceae</taxon>
        <taxon>Parvibaculum</taxon>
    </lineage>
</organism>
<dbReference type="RefSeq" id="WP_152216271.1">
    <property type="nucleotide sequence ID" value="NZ_JBAQYD010000286.1"/>
</dbReference>
<evidence type="ECO:0000313" key="4">
    <source>
        <dbReference type="Proteomes" id="UP000468901"/>
    </source>
</evidence>
<dbReference type="PANTHER" id="PTHR13887">
    <property type="entry name" value="GLUTATHIONE S-TRANSFERASE KAPPA"/>
    <property type="match status" value="1"/>
</dbReference>
<proteinExistence type="inferred from homology"/>
<evidence type="ECO:0000313" key="3">
    <source>
        <dbReference type="EMBL" id="KAB7739891.1"/>
    </source>
</evidence>
<protein>
    <submittedName>
        <fullName evidence="3">Thioredoxin domain-containing protein</fullName>
    </submittedName>
</protein>
<keyword evidence="4" id="KW-1185">Reference proteome</keyword>
<comment type="caution">
    <text evidence="3">The sequence shown here is derived from an EMBL/GenBank/DDBJ whole genome shotgun (WGS) entry which is preliminary data.</text>
</comment>
<dbReference type="InterPro" id="IPR012336">
    <property type="entry name" value="Thioredoxin-like_fold"/>
</dbReference>
<name>A0A6N6VMH9_9HYPH</name>
<dbReference type="SUPFAM" id="SSF52833">
    <property type="entry name" value="Thioredoxin-like"/>
    <property type="match status" value="1"/>
</dbReference>
<evidence type="ECO:0000259" key="2">
    <source>
        <dbReference type="Pfam" id="PF13462"/>
    </source>
</evidence>
<dbReference type="AlphaFoldDB" id="A0A6N6VMH9"/>